<keyword evidence="5" id="KW-1185">Reference proteome</keyword>
<evidence type="ECO:0000313" key="4">
    <source>
        <dbReference type="EMBL" id="QQZ07703.1"/>
    </source>
</evidence>
<accession>A0ABX7DW30</accession>
<dbReference type="Gene3D" id="3.10.450.50">
    <property type="match status" value="1"/>
</dbReference>
<dbReference type="RefSeq" id="WP_202776538.1">
    <property type="nucleotide sequence ID" value="NZ_CP065425.1"/>
</dbReference>
<dbReference type="Pfam" id="PF02899">
    <property type="entry name" value="Phage_int_SAM_1"/>
    <property type="match status" value="1"/>
</dbReference>
<keyword evidence="1 2" id="KW-0238">DNA-binding</keyword>
<proteinExistence type="predicted"/>
<reference evidence="4 5" key="1">
    <citation type="submission" date="2020-11" db="EMBL/GenBank/DDBJ databases">
        <title>Taxonomic evaluation of the Bacillus sporothermodurans group of bacteria based on whole genome sequences.</title>
        <authorList>
            <person name="Fiedler G."/>
            <person name="Herbstmann A.-D."/>
            <person name="Doll E."/>
            <person name="Wenning M."/>
            <person name="Brinks E."/>
            <person name="Kabisch J."/>
            <person name="Breitenwieser F."/>
            <person name="Lappann M."/>
            <person name="Boehnlein C."/>
            <person name="Franz C."/>
        </authorList>
    </citation>
    <scope>NUCLEOTIDE SEQUENCE [LARGE SCALE GENOMIC DNA]</scope>
    <source>
        <strain evidence="4 5">JCM 19841</strain>
    </source>
</reference>
<evidence type="ECO:0000256" key="2">
    <source>
        <dbReference type="PROSITE-ProRule" id="PRU01248"/>
    </source>
</evidence>
<gene>
    <name evidence="4" type="ORF">I5776_11405</name>
</gene>
<organism evidence="4 5">
    <name type="scientific">Heyndrickxia vini</name>
    <dbReference type="NCBI Taxonomy" id="1476025"/>
    <lineage>
        <taxon>Bacteria</taxon>
        <taxon>Bacillati</taxon>
        <taxon>Bacillota</taxon>
        <taxon>Bacilli</taxon>
        <taxon>Bacillales</taxon>
        <taxon>Bacillaceae</taxon>
        <taxon>Heyndrickxia</taxon>
    </lineage>
</organism>
<feature type="domain" description="Core-binding (CB)" evidence="3">
    <location>
        <begin position="483"/>
        <end position="578"/>
    </location>
</feature>
<evidence type="ECO:0000256" key="1">
    <source>
        <dbReference type="ARBA" id="ARBA00023125"/>
    </source>
</evidence>
<dbReference type="Proteomes" id="UP000595691">
    <property type="component" value="Chromosome"/>
</dbReference>
<dbReference type="InterPro" id="IPR044068">
    <property type="entry name" value="CB"/>
</dbReference>
<dbReference type="SUPFAM" id="SSF103642">
    <property type="entry name" value="Sec-C motif"/>
    <property type="match status" value="1"/>
</dbReference>
<evidence type="ECO:0000313" key="5">
    <source>
        <dbReference type="Proteomes" id="UP000595691"/>
    </source>
</evidence>
<name>A0ABX7DW30_9BACI</name>
<dbReference type="InterPro" id="IPR004027">
    <property type="entry name" value="SEC_C_motif"/>
</dbReference>
<dbReference type="EMBL" id="CP065425">
    <property type="protein sequence ID" value="QQZ07703.1"/>
    <property type="molecule type" value="Genomic_DNA"/>
</dbReference>
<sequence>MKINRNDPCPCGSGKKYKKCCLLKKNVVQIGAVREERFLQERHELVLKLKGFLDRKISSNQMFQLHSDFLRRTQAKIPDNENGFFEYWLIFFNFYENGLRGIEWFLRENSSKLTNDERKLAENWAKLTPKIVQAIGRTNTNILFEEVDTKEMYSILDKNEYVPAFAPWVGTISLIEQFENQDYFHGVRIFLGPQNLSRVKAFIQKLMDETKLSRDHVFFEYYPEIIAEFIGEDSKGHDVDRKVKEIHEFTIQYQVRDQVAVIDFLQEESEFVIDTWEKDDKKLSWLCNWKEFFDSEMNGKAQIAEKLGTISLEKNLLQFYCNDKEIFEQFKQKAGKWAISLELVNEKIQSHIIPYTVEIKNMAVYFDEDVPKYFALYAQTNLNFALDRSLPMFDQLSPHELMENGRVDDVEIWLKQHEYTIYQLVKKDYGEVEISADFNTVRKKLGLPFSPFVTGGDNRFSGIVPIKPPLVKNEDIPFYEYLGFMPDTIDNFYAKSLVSFFKEKTDGKSENTIRKYRNSLYDLREILETNRLTSWDKLQQTNWERIVLKDYFDLFNSVSKTQVKDFLSTLKSLTKWLDAKENTNLSGDLLKAIERTEKQRLRIIGM</sequence>
<dbReference type="InterPro" id="IPR004107">
    <property type="entry name" value="Integrase_SAM-like_N"/>
</dbReference>
<dbReference type="Pfam" id="PF02810">
    <property type="entry name" value="SEC-C"/>
    <property type="match status" value="1"/>
</dbReference>
<dbReference type="PROSITE" id="PS51900">
    <property type="entry name" value="CB"/>
    <property type="match status" value="1"/>
</dbReference>
<evidence type="ECO:0000259" key="3">
    <source>
        <dbReference type="PROSITE" id="PS51900"/>
    </source>
</evidence>
<protein>
    <submittedName>
        <fullName evidence="4">SEC-C domain-containing protein</fullName>
    </submittedName>
</protein>
<dbReference type="Gene3D" id="1.10.150.130">
    <property type="match status" value="1"/>
</dbReference>
<dbReference type="InterPro" id="IPR010998">
    <property type="entry name" value="Integrase_recombinase_N"/>
</dbReference>